<dbReference type="GO" id="GO:0008270">
    <property type="term" value="F:zinc ion binding"/>
    <property type="evidence" value="ECO:0007669"/>
    <property type="project" value="UniProtKB-KW"/>
</dbReference>
<gene>
    <name evidence="5" type="ORF">ACFSAS_15770</name>
</gene>
<feature type="domain" description="SWIM-type" evidence="4">
    <location>
        <begin position="52"/>
        <end position="86"/>
    </location>
</feature>
<feature type="region of interest" description="Disordered" evidence="3">
    <location>
        <begin position="90"/>
        <end position="110"/>
    </location>
</feature>
<evidence type="ECO:0000313" key="5">
    <source>
        <dbReference type="EMBL" id="MFD1687062.1"/>
    </source>
</evidence>
<keyword evidence="2" id="KW-0175">Coiled coil</keyword>
<dbReference type="InterPro" id="IPR007527">
    <property type="entry name" value="Znf_SWIM"/>
</dbReference>
<dbReference type="RefSeq" id="WP_256309099.1">
    <property type="nucleotide sequence ID" value="NZ_JANHAW010000004.1"/>
</dbReference>
<keyword evidence="1" id="KW-0863">Zinc-finger</keyword>
<dbReference type="EMBL" id="JBHUDP010000007">
    <property type="protein sequence ID" value="MFD1687062.1"/>
    <property type="molecule type" value="Genomic_DNA"/>
</dbReference>
<sequence length="172" mass="18943">MAVTDSSTTPDSENGHQAQDIRAKRAREDDMDVALVHRGGCYEVDSASGNTYDVDLLDETCTCPDHLNTETSTPCKHVQRVQLELDAGRIPRPDGRLPETAVSEHSPDDESGVHLVATLRARIREREERIATLQAEIQALQFVCDVADVVGDGEEFELKQILADEYGPVSQL</sequence>
<feature type="coiled-coil region" evidence="2">
    <location>
        <begin position="116"/>
        <end position="143"/>
    </location>
</feature>
<reference evidence="5 6" key="1">
    <citation type="journal article" date="2019" name="Int. J. Syst. Evol. Microbiol.">
        <title>The Global Catalogue of Microorganisms (GCM) 10K type strain sequencing project: providing services to taxonomists for standard genome sequencing and annotation.</title>
        <authorList>
            <consortium name="The Broad Institute Genomics Platform"/>
            <consortium name="The Broad Institute Genome Sequencing Center for Infectious Disease"/>
            <person name="Wu L."/>
            <person name="Ma J."/>
        </authorList>
    </citation>
    <scope>NUCLEOTIDE SEQUENCE [LARGE SCALE GENOMIC DNA]</scope>
    <source>
        <strain evidence="5 6">CGMCC 1.10387</strain>
    </source>
</reference>
<organism evidence="5 6">
    <name type="scientific">Halobellus litoreus</name>
    <dbReference type="NCBI Taxonomy" id="755310"/>
    <lineage>
        <taxon>Archaea</taxon>
        <taxon>Methanobacteriati</taxon>
        <taxon>Methanobacteriota</taxon>
        <taxon>Stenosarchaea group</taxon>
        <taxon>Halobacteria</taxon>
        <taxon>Halobacteriales</taxon>
        <taxon>Haloferacaceae</taxon>
        <taxon>Halobellus</taxon>
    </lineage>
</organism>
<dbReference type="PROSITE" id="PS50966">
    <property type="entry name" value="ZF_SWIM"/>
    <property type="match status" value="1"/>
</dbReference>
<dbReference type="AlphaFoldDB" id="A0ABD6E193"/>
<keyword evidence="1" id="KW-0862">Zinc</keyword>
<feature type="region of interest" description="Disordered" evidence="3">
    <location>
        <begin position="1"/>
        <end position="28"/>
    </location>
</feature>
<evidence type="ECO:0000256" key="2">
    <source>
        <dbReference type="SAM" id="Coils"/>
    </source>
</evidence>
<proteinExistence type="predicted"/>
<protein>
    <recommendedName>
        <fullName evidence="4">SWIM-type domain-containing protein</fullName>
    </recommendedName>
</protein>
<evidence type="ECO:0000256" key="1">
    <source>
        <dbReference type="PROSITE-ProRule" id="PRU00325"/>
    </source>
</evidence>
<name>A0ABD6E193_9EURY</name>
<comment type="caution">
    <text evidence="5">The sequence shown here is derived from an EMBL/GenBank/DDBJ whole genome shotgun (WGS) entry which is preliminary data.</text>
</comment>
<accession>A0ABD6E193</accession>
<dbReference type="Proteomes" id="UP001597092">
    <property type="component" value="Unassembled WGS sequence"/>
</dbReference>
<feature type="compositionally biased region" description="Polar residues" evidence="3">
    <location>
        <begin position="1"/>
        <end position="17"/>
    </location>
</feature>
<feature type="compositionally biased region" description="Basic and acidic residues" evidence="3">
    <location>
        <begin position="19"/>
        <end position="28"/>
    </location>
</feature>
<keyword evidence="1" id="KW-0479">Metal-binding</keyword>
<evidence type="ECO:0000313" key="6">
    <source>
        <dbReference type="Proteomes" id="UP001597092"/>
    </source>
</evidence>
<evidence type="ECO:0000259" key="4">
    <source>
        <dbReference type="PROSITE" id="PS50966"/>
    </source>
</evidence>
<evidence type="ECO:0000256" key="3">
    <source>
        <dbReference type="SAM" id="MobiDB-lite"/>
    </source>
</evidence>
<keyword evidence="6" id="KW-1185">Reference proteome</keyword>